<dbReference type="Gene3D" id="3.40.50.1820">
    <property type="entry name" value="alpha/beta hydrolase"/>
    <property type="match status" value="2"/>
</dbReference>
<dbReference type="Proteomes" id="UP001151699">
    <property type="component" value="Chromosome A"/>
</dbReference>
<comment type="caution">
    <text evidence="8">The sequence shown here is derived from an EMBL/GenBank/DDBJ whole genome shotgun (WGS) entry which is preliminary data.</text>
</comment>
<sequence>MCRGLSMRLLMFTCLTTYSQKTEPDDVFTSKSCLSKPIRCPHPQIQFFLYTRRTQKSPELLDVLDPDSFYYTHFNRAHPTKIVIHGFGGGRNLSPSPDIRDAYFKRGDYNIIIVDYGSAVKEPCLSQMEWAPRFGGLCISQLVKYMNRHPRGVRPDDIHFIGYHPFHIFSPSMIHLIFFYNKRYSVGAHIAGLVANYLKPEEGKIGRITGLDPTIFFYAGSNNTRDLDKTDAHFVDVIHTGAGILGQWSPSGHADFYVNGGTSQPGCSSSTIFQTLACDHTKVTPYFIESINSPKGFFAGPCATLFSYLIGWCEPKESEYVLMGEHCSHKARGVYYVTTNAKPPYARGFPQKAKRSSQSTEYDSVRK</sequence>
<comment type="similarity">
    <text evidence="2 4">Belongs to the AB hydrolase superfamily. Lipase family.</text>
</comment>
<keyword evidence="9" id="KW-1185">Reference proteome</keyword>
<feature type="region of interest" description="Disordered" evidence="5">
    <location>
        <begin position="347"/>
        <end position="367"/>
    </location>
</feature>
<dbReference type="GO" id="GO:0016042">
    <property type="term" value="P:lipid catabolic process"/>
    <property type="evidence" value="ECO:0007669"/>
    <property type="project" value="TreeGrafter"/>
</dbReference>
<comment type="subcellular location">
    <subcellularLocation>
        <location evidence="1">Secreted</location>
    </subcellularLocation>
</comment>
<evidence type="ECO:0000256" key="4">
    <source>
        <dbReference type="RuleBase" id="RU004262"/>
    </source>
</evidence>
<dbReference type="OrthoDB" id="199913at2759"/>
<dbReference type="PANTHER" id="PTHR11610:SF174">
    <property type="entry name" value="MIP30168P"/>
    <property type="match status" value="1"/>
</dbReference>
<gene>
    <name evidence="8" type="primary">pla1a_0</name>
    <name evidence="8" type="ORF">Bhyg_02103</name>
</gene>
<dbReference type="SUPFAM" id="SSF53474">
    <property type="entry name" value="alpha/beta-Hydrolases"/>
    <property type="match status" value="1"/>
</dbReference>
<evidence type="ECO:0000256" key="1">
    <source>
        <dbReference type="ARBA" id="ARBA00004613"/>
    </source>
</evidence>
<evidence type="ECO:0000256" key="3">
    <source>
        <dbReference type="ARBA" id="ARBA00022525"/>
    </source>
</evidence>
<organism evidence="8 9">
    <name type="scientific">Pseudolycoriella hygida</name>
    <dbReference type="NCBI Taxonomy" id="35572"/>
    <lineage>
        <taxon>Eukaryota</taxon>
        <taxon>Metazoa</taxon>
        <taxon>Ecdysozoa</taxon>
        <taxon>Arthropoda</taxon>
        <taxon>Hexapoda</taxon>
        <taxon>Insecta</taxon>
        <taxon>Pterygota</taxon>
        <taxon>Neoptera</taxon>
        <taxon>Endopterygota</taxon>
        <taxon>Diptera</taxon>
        <taxon>Nematocera</taxon>
        <taxon>Sciaroidea</taxon>
        <taxon>Sciaridae</taxon>
        <taxon>Pseudolycoriella</taxon>
    </lineage>
</organism>
<feature type="signal peptide" evidence="6">
    <location>
        <begin position="1"/>
        <end position="21"/>
    </location>
</feature>
<dbReference type="Pfam" id="PF00151">
    <property type="entry name" value="Lipase"/>
    <property type="match status" value="2"/>
</dbReference>
<evidence type="ECO:0000256" key="5">
    <source>
        <dbReference type="SAM" id="MobiDB-lite"/>
    </source>
</evidence>
<evidence type="ECO:0000313" key="9">
    <source>
        <dbReference type="Proteomes" id="UP001151699"/>
    </source>
</evidence>
<dbReference type="CDD" id="cd00707">
    <property type="entry name" value="Pancreat_lipase_like"/>
    <property type="match status" value="1"/>
</dbReference>
<feature type="domain" description="Lipase" evidence="7">
    <location>
        <begin position="169"/>
        <end position="345"/>
    </location>
</feature>
<dbReference type="InterPro" id="IPR000734">
    <property type="entry name" value="TAG_lipase"/>
</dbReference>
<reference evidence="8" key="1">
    <citation type="submission" date="2022-07" db="EMBL/GenBank/DDBJ databases">
        <authorList>
            <person name="Trinca V."/>
            <person name="Uliana J.V.C."/>
            <person name="Torres T.T."/>
            <person name="Ward R.J."/>
            <person name="Monesi N."/>
        </authorList>
    </citation>
    <scope>NUCLEOTIDE SEQUENCE</scope>
    <source>
        <strain evidence="8">HSMRA1968</strain>
        <tissue evidence="8">Whole embryos</tissue>
    </source>
</reference>
<evidence type="ECO:0000313" key="8">
    <source>
        <dbReference type="EMBL" id="KAJ6646889.1"/>
    </source>
</evidence>
<dbReference type="GO" id="GO:0017171">
    <property type="term" value="F:serine hydrolase activity"/>
    <property type="evidence" value="ECO:0007669"/>
    <property type="project" value="TreeGrafter"/>
</dbReference>
<dbReference type="PANTHER" id="PTHR11610">
    <property type="entry name" value="LIPASE"/>
    <property type="match status" value="1"/>
</dbReference>
<dbReference type="EMBL" id="WJQU01000001">
    <property type="protein sequence ID" value="KAJ6646889.1"/>
    <property type="molecule type" value="Genomic_DNA"/>
</dbReference>
<keyword evidence="6" id="KW-0732">Signal</keyword>
<dbReference type="InterPro" id="IPR029058">
    <property type="entry name" value="AB_hydrolase_fold"/>
</dbReference>
<evidence type="ECO:0000256" key="2">
    <source>
        <dbReference type="ARBA" id="ARBA00010701"/>
    </source>
</evidence>
<dbReference type="InterPro" id="IPR033906">
    <property type="entry name" value="Lipase_N"/>
</dbReference>
<proteinExistence type="inferred from homology"/>
<dbReference type="InterPro" id="IPR013818">
    <property type="entry name" value="Lipase"/>
</dbReference>
<dbReference type="GO" id="GO:0016298">
    <property type="term" value="F:lipase activity"/>
    <property type="evidence" value="ECO:0007669"/>
    <property type="project" value="InterPro"/>
</dbReference>
<evidence type="ECO:0000256" key="6">
    <source>
        <dbReference type="SAM" id="SignalP"/>
    </source>
</evidence>
<feature type="chain" id="PRO_5040375974" evidence="6">
    <location>
        <begin position="22"/>
        <end position="367"/>
    </location>
</feature>
<protein>
    <submittedName>
        <fullName evidence="8">Phospholipase A1 member A</fullName>
    </submittedName>
</protein>
<keyword evidence="3" id="KW-0964">Secreted</keyword>
<dbReference type="GO" id="GO:0005615">
    <property type="term" value="C:extracellular space"/>
    <property type="evidence" value="ECO:0007669"/>
    <property type="project" value="TreeGrafter"/>
</dbReference>
<evidence type="ECO:0000259" key="7">
    <source>
        <dbReference type="Pfam" id="PF00151"/>
    </source>
</evidence>
<feature type="domain" description="Lipase" evidence="7">
    <location>
        <begin position="16"/>
        <end position="164"/>
    </location>
</feature>
<name>A0A9Q0NAX6_9DIPT</name>
<feature type="compositionally biased region" description="Polar residues" evidence="5">
    <location>
        <begin position="356"/>
        <end position="367"/>
    </location>
</feature>
<accession>A0A9Q0NAX6</accession>
<dbReference type="AlphaFoldDB" id="A0A9Q0NAX6"/>
<feature type="non-terminal residue" evidence="8">
    <location>
        <position position="1"/>
    </location>
</feature>